<evidence type="ECO:0000313" key="1">
    <source>
        <dbReference type="EMBL" id="EFS93186.1"/>
    </source>
</evidence>
<protein>
    <submittedName>
        <fullName evidence="1">Uncharacterized protein</fullName>
    </submittedName>
</protein>
<accession>A0ABP2K8C9</accession>
<sequence>MDLTGKTVAVVGIGVYSIQVTPTVATMADQLVVFQRTPAYVISCIDPPYCKIEKKRYRLTRARCCGRATTPSGRLRLSMALHASFQRCNSTSRDSR</sequence>
<gene>
    <name evidence="1" type="ORF">HMPREF9607_00663</name>
</gene>
<dbReference type="Proteomes" id="UP000003179">
    <property type="component" value="Unassembled WGS sequence"/>
</dbReference>
<dbReference type="InterPro" id="IPR036188">
    <property type="entry name" value="FAD/NAD-bd_sf"/>
</dbReference>
<dbReference type="EMBL" id="ADZU01000012">
    <property type="protein sequence ID" value="EFS93186.1"/>
    <property type="molecule type" value="Genomic_DNA"/>
</dbReference>
<dbReference type="SUPFAM" id="SSF51905">
    <property type="entry name" value="FAD/NAD(P)-binding domain"/>
    <property type="match status" value="1"/>
</dbReference>
<comment type="caution">
    <text evidence="1">The sequence shown here is derived from an EMBL/GenBank/DDBJ whole genome shotgun (WGS) entry which is preliminary data.</text>
</comment>
<dbReference type="Gene3D" id="3.50.50.60">
    <property type="entry name" value="FAD/NAD(P)-binding domain"/>
    <property type="match status" value="1"/>
</dbReference>
<proteinExistence type="predicted"/>
<evidence type="ECO:0000313" key="2">
    <source>
        <dbReference type="Proteomes" id="UP000003179"/>
    </source>
</evidence>
<organism evidence="1 2">
    <name type="scientific">Cutibacterium modestum HL044PA1</name>
    <dbReference type="NCBI Taxonomy" id="765109"/>
    <lineage>
        <taxon>Bacteria</taxon>
        <taxon>Bacillati</taxon>
        <taxon>Actinomycetota</taxon>
        <taxon>Actinomycetes</taxon>
        <taxon>Propionibacteriales</taxon>
        <taxon>Propionibacteriaceae</taxon>
        <taxon>Cutibacterium</taxon>
        <taxon>Cutibacterium modestum</taxon>
    </lineage>
</organism>
<reference evidence="1" key="1">
    <citation type="submission" date="2010-08" db="EMBL/GenBank/DDBJ databases">
        <authorList>
            <person name="Weinstock G."/>
            <person name="Sodergren E."/>
            <person name="Clifton S."/>
            <person name="Fulton L."/>
            <person name="Fulton B."/>
            <person name="Courtney L."/>
            <person name="Fronick C."/>
            <person name="Harrison M."/>
            <person name="Strong C."/>
            <person name="Farmer C."/>
            <person name="Delahaunty K."/>
            <person name="Markovic C."/>
            <person name="Hall O."/>
            <person name="Minx P."/>
            <person name="Tomlinson C."/>
            <person name="Mitreva M."/>
            <person name="Hou S."/>
            <person name="Chen J."/>
            <person name="Wollam A."/>
            <person name="Pepin K.H."/>
            <person name="Johnson M."/>
            <person name="Bhonagiri V."/>
            <person name="Zhang X."/>
            <person name="Suruliraj S."/>
            <person name="Warren W."/>
            <person name="Chinwalla A."/>
            <person name="Mardis E.R."/>
            <person name="Wilson R.K."/>
        </authorList>
    </citation>
    <scope>NUCLEOTIDE SEQUENCE [LARGE SCALE GENOMIC DNA]</scope>
    <source>
        <strain evidence="1">HL044PA1</strain>
    </source>
</reference>
<keyword evidence="2" id="KW-1185">Reference proteome</keyword>
<name>A0ABP2K8C9_9ACTN</name>